<evidence type="ECO:0000256" key="1">
    <source>
        <dbReference type="ARBA" id="ARBA00004651"/>
    </source>
</evidence>
<feature type="transmembrane region" description="Helical" evidence="7">
    <location>
        <begin position="298"/>
        <end position="322"/>
    </location>
</feature>
<dbReference type="Proteomes" id="UP000008204">
    <property type="component" value="Chromosome"/>
</dbReference>
<dbReference type="Pfam" id="PF02417">
    <property type="entry name" value="Chromate_transp"/>
    <property type="match status" value="2"/>
</dbReference>
<evidence type="ECO:0000256" key="7">
    <source>
        <dbReference type="SAM" id="Phobius"/>
    </source>
</evidence>
<dbReference type="OrthoDB" id="9788907at2"/>
<dbReference type="PANTHER" id="PTHR43663">
    <property type="entry name" value="CHROMATE TRANSPORT PROTEIN-RELATED"/>
    <property type="match status" value="1"/>
</dbReference>
<evidence type="ECO:0000256" key="3">
    <source>
        <dbReference type="ARBA" id="ARBA00022475"/>
    </source>
</evidence>
<feature type="transmembrane region" description="Helical" evidence="7">
    <location>
        <begin position="97"/>
        <end position="121"/>
    </location>
</feature>
<evidence type="ECO:0000313" key="9">
    <source>
        <dbReference type="Proteomes" id="UP000008204"/>
    </source>
</evidence>
<keyword evidence="4 7" id="KW-0812">Transmembrane</keyword>
<evidence type="ECO:0000313" key="8">
    <source>
        <dbReference type="EMBL" id="ACK68040.1"/>
    </source>
</evidence>
<feature type="transmembrane region" description="Helical" evidence="7">
    <location>
        <begin position="133"/>
        <end position="152"/>
    </location>
</feature>
<keyword evidence="9" id="KW-1185">Reference proteome</keyword>
<evidence type="ECO:0000256" key="5">
    <source>
        <dbReference type="ARBA" id="ARBA00022989"/>
    </source>
</evidence>
<feature type="transmembrane region" description="Helical" evidence="7">
    <location>
        <begin position="362"/>
        <end position="387"/>
    </location>
</feature>
<evidence type="ECO:0000256" key="6">
    <source>
        <dbReference type="ARBA" id="ARBA00023136"/>
    </source>
</evidence>
<dbReference type="InterPro" id="IPR052518">
    <property type="entry name" value="CHR_Transporter"/>
</dbReference>
<keyword evidence="5 7" id="KW-1133">Transmembrane helix</keyword>
<feature type="transmembrane region" description="Helical" evidence="7">
    <location>
        <begin position="427"/>
        <end position="446"/>
    </location>
</feature>
<evidence type="ECO:0000256" key="4">
    <source>
        <dbReference type="ARBA" id="ARBA00022692"/>
    </source>
</evidence>
<dbReference type="InterPro" id="IPR014047">
    <property type="entry name" value="Chr_Tranpt_l_chain"/>
</dbReference>
<dbReference type="RefSeq" id="WP_015957280.1">
    <property type="nucleotide sequence ID" value="NC_011726.1"/>
</dbReference>
<dbReference type="STRING" id="41431.PCC8801_4108"/>
<organism evidence="8 9">
    <name type="scientific">Rippkaea orientalis (strain PCC 8801 / RF-1)</name>
    <name type="common">Cyanothece sp. (strain PCC 8801)</name>
    <dbReference type="NCBI Taxonomy" id="41431"/>
    <lineage>
        <taxon>Bacteria</taxon>
        <taxon>Bacillati</taxon>
        <taxon>Cyanobacteriota</taxon>
        <taxon>Cyanophyceae</taxon>
        <taxon>Oscillatoriophycideae</taxon>
        <taxon>Chroococcales</taxon>
        <taxon>Aphanothecaceae</taxon>
        <taxon>Rippkaea</taxon>
        <taxon>Rippkaea orientalis</taxon>
    </lineage>
</organism>
<comment type="similarity">
    <text evidence="2">Belongs to the chromate ion transporter (CHR) (TC 2.A.51) family.</text>
</comment>
<accession>B7K5Y7</accession>
<proteinExistence type="inferred from homology"/>
<dbReference type="GO" id="GO:0015109">
    <property type="term" value="F:chromate transmembrane transporter activity"/>
    <property type="evidence" value="ECO:0007669"/>
    <property type="project" value="InterPro"/>
</dbReference>
<feature type="transmembrane region" description="Helical" evidence="7">
    <location>
        <begin position="164"/>
        <end position="197"/>
    </location>
</feature>
<keyword evidence="6 7" id="KW-0472">Membrane</keyword>
<feature type="transmembrane region" description="Helical" evidence="7">
    <location>
        <begin position="453"/>
        <end position="469"/>
    </location>
</feature>
<feature type="transmembrane region" description="Helical" evidence="7">
    <location>
        <begin position="334"/>
        <end position="356"/>
    </location>
</feature>
<feature type="transmembrane region" description="Helical" evidence="7">
    <location>
        <begin position="217"/>
        <end position="235"/>
    </location>
</feature>
<dbReference type="AlphaFoldDB" id="B7K5Y7"/>
<reference evidence="9" key="1">
    <citation type="journal article" date="2011" name="MBio">
        <title>Novel metabolic attributes of the genus Cyanothece, comprising a group of unicellular nitrogen-fixing Cyanobacteria.</title>
        <authorList>
            <person name="Bandyopadhyay A."/>
            <person name="Elvitigala T."/>
            <person name="Welsh E."/>
            <person name="Stockel J."/>
            <person name="Liberton M."/>
            <person name="Min H."/>
            <person name="Sherman L.A."/>
            <person name="Pakrasi H.B."/>
        </authorList>
    </citation>
    <scope>NUCLEOTIDE SEQUENCE [LARGE SCALE GENOMIC DNA]</scope>
    <source>
        <strain evidence="9">PCC 8801</strain>
    </source>
</reference>
<name>B7K5Y7_RIPO1</name>
<dbReference type="PIRSF" id="PIRSF004810">
    <property type="entry name" value="ChrA"/>
    <property type="match status" value="1"/>
</dbReference>
<dbReference type="KEGG" id="cyp:PCC8801_4108"/>
<dbReference type="eggNOG" id="COG2059">
    <property type="taxonomic scope" value="Bacteria"/>
</dbReference>
<protein>
    <submittedName>
        <fullName evidence="8">Chromate transporter, chromate ion transporter (CHR) family</fullName>
    </submittedName>
</protein>
<dbReference type="HOGENOM" id="CLU_018106_0_0_3"/>
<sequence>MIISLSKIELSITFELHHSTPLSTRLWTLAKVFLKLSTFGFGGAHATIAMMNDEAVVRRNWLTSEQFTEGLAICELLPGPASTQMGIYIGYLLGGQIGALIAGFCFVIPAFFIVVFLSWVYFEFQEVAQLEAIFLGVSPVVTSIIIAFCWKLGKQAVTNYFAKAIAVCVFFLSLFYQVSLPVQLIGCGLAGLWFYYFKNQINYWNQLPNFSLLSVCLFWQLIPIEILAFFSFFTWEKAQNISLCFRLFFLELSHPILERLLIIIPPTLLIRTTPRAMLTVSTFWGWERIEDFFCPLSWFFLKAGSLVFGGAMVIIPMLKFNLVNQFHWLTTTEFVNGIAIGHLSPGPVTLTAAFVGYKIAGFLGATIATVAVFAPSFIFIMIAAPLLLKLRNNLKVSAFIQGVSPAVVGAIAAASVSLLQVTLSKSTLFESIIAGVISLATLIALLRYKTPTWVLVPCGGIIGLLGTVINNF</sequence>
<dbReference type="GO" id="GO:0005886">
    <property type="term" value="C:plasma membrane"/>
    <property type="evidence" value="ECO:0007669"/>
    <property type="project" value="UniProtKB-SubCell"/>
</dbReference>
<feature type="transmembrane region" description="Helical" evidence="7">
    <location>
        <begin position="399"/>
        <end position="421"/>
    </location>
</feature>
<feature type="transmembrane region" description="Helical" evidence="7">
    <location>
        <begin position="256"/>
        <end position="278"/>
    </location>
</feature>
<gene>
    <name evidence="8" type="ordered locus">PCC8801_4108</name>
</gene>
<comment type="subcellular location">
    <subcellularLocation>
        <location evidence="1">Cell membrane</location>
        <topology evidence="1">Multi-pass membrane protein</topology>
    </subcellularLocation>
</comment>
<evidence type="ECO:0000256" key="2">
    <source>
        <dbReference type="ARBA" id="ARBA00005262"/>
    </source>
</evidence>
<dbReference type="InterPro" id="IPR003370">
    <property type="entry name" value="Chromate_transpt"/>
</dbReference>
<dbReference type="PANTHER" id="PTHR43663:SF1">
    <property type="entry name" value="CHROMATE TRANSPORTER"/>
    <property type="match status" value="1"/>
</dbReference>
<dbReference type="EMBL" id="CP001287">
    <property type="protein sequence ID" value="ACK68040.1"/>
    <property type="molecule type" value="Genomic_DNA"/>
</dbReference>
<keyword evidence="3" id="KW-1003">Cell membrane</keyword>